<keyword evidence="4" id="KW-1003">Cell membrane</keyword>
<feature type="binding site" evidence="12">
    <location>
        <position position="315"/>
    </location>
    <ligand>
        <name>K(+)</name>
        <dbReference type="ChEBI" id="CHEBI:29103"/>
    </ligand>
</feature>
<feature type="transmembrane region" description="Helical" evidence="13">
    <location>
        <begin position="127"/>
        <end position="149"/>
    </location>
</feature>
<feature type="binding site" evidence="12">
    <location>
        <position position="219"/>
    </location>
    <ligand>
        <name>K(+)</name>
        <dbReference type="ChEBI" id="CHEBI:29103"/>
    </ligand>
</feature>
<evidence type="ECO:0000256" key="4">
    <source>
        <dbReference type="ARBA" id="ARBA00022475"/>
    </source>
</evidence>
<accession>A0A9D1QBC2</accession>
<dbReference type="GO" id="GO:0046872">
    <property type="term" value="F:metal ion binding"/>
    <property type="evidence" value="ECO:0007669"/>
    <property type="project" value="UniProtKB-KW"/>
</dbReference>
<sequence length="481" mass="52846">MKLGVVIRYVGLVMLLNAVFMLISALISLFNGMDTGFYPLLLSFLITAIIGAFPLIFVPNDNNLSNKESYVVVVMAWVMSCLLGMVPYLIWGGEFTFTNAWFESTSGFTTTGSTILSDVEALPKGLLFWRAATHWIGGVGVVLFAIVILPSMGRMKMTLSSAEMSMMAKDNFRYTTKKILQIIIFVYVGLTLCETLVLMAVGMDWFDALTNSFSTVATGGFSTKNLSIMYYHSVTIEMVITFFMLVSGIHMGLIYATLRGKHNNVFRSEVARFYVLSLLVSTLIVSASLLLNHNYANVWEALRYGVFQVVSYTTTTGFASTDNALWPPLAMIVLIYCTIQCAMAGSSAGGVKADRVLLIFKAIKARVLKLQHPNAVIRIKQNGVTQEDGVVNAAILLVMIYLLTALVGTILLTAMNLDLLTSFTATIASLSNVGPGFGKVSNLASFGPLPEAAKWLLSVLMLFGRLEFFGFIHIFMLRSWK</sequence>
<feature type="binding site" evidence="12">
    <location>
        <position position="433"/>
    </location>
    <ligand>
        <name>K(+)</name>
        <dbReference type="ChEBI" id="CHEBI:29103"/>
    </ligand>
</feature>
<evidence type="ECO:0000256" key="9">
    <source>
        <dbReference type="ARBA" id="ARBA00022989"/>
    </source>
</evidence>
<evidence type="ECO:0000256" key="11">
    <source>
        <dbReference type="ARBA" id="ARBA00023136"/>
    </source>
</evidence>
<dbReference type="InterPro" id="IPR004772">
    <property type="entry name" value="TrkH"/>
</dbReference>
<feature type="transmembrane region" description="Helical" evidence="13">
    <location>
        <begin position="270"/>
        <end position="291"/>
    </location>
</feature>
<feature type="binding site" evidence="12">
    <location>
        <position position="111"/>
    </location>
    <ligand>
        <name>K(+)</name>
        <dbReference type="ChEBI" id="CHEBI:29103"/>
    </ligand>
</feature>
<feature type="transmembrane region" description="Helical" evidence="13">
    <location>
        <begin position="455"/>
        <end position="477"/>
    </location>
</feature>
<keyword evidence="5" id="KW-0997">Cell inner membrane</keyword>
<keyword evidence="9 13" id="KW-1133">Transmembrane helix</keyword>
<evidence type="ECO:0000256" key="7">
    <source>
        <dbReference type="ARBA" id="ARBA00022692"/>
    </source>
</evidence>
<feature type="transmembrane region" description="Helical" evidence="13">
    <location>
        <begin position="70"/>
        <end position="91"/>
    </location>
</feature>
<keyword evidence="3" id="KW-0813">Transport</keyword>
<feature type="transmembrane region" description="Helical" evidence="13">
    <location>
        <begin position="179"/>
        <end position="203"/>
    </location>
</feature>
<dbReference type="InterPro" id="IPR003445">
    <property type="entry name" value="Cat_transpt"/>
</dbReference>
<organism evidence="14 15">
    <name type="scientific">Candidatus Rikenella faecigallinarum</name>
    <dbReference type="NCBI Taxonomy" id="2838745"/>
    <lineage>
        <taxon>Bacteria</taxon>
        <taxon>Pseudomonadati</taxon>
        <taxon>Bacteroidota</taxon>
        <taxon>Bacteroidia</taxon>
        <taxon>Bacteroidales</taxon>
        <taxon>Rikenellaceae</taxon>
        <taxon>Rikenella</taxon>
    </lineage>
</organism>
<evidence type="ECO:0000256" key="3">
    <source>
        <dbReference type="ARBA" id="ARBA00022448"/>
    </source>
</evidence>
<dbReference type="EMBL" id="DXHL01000005">
    <property type="protein sequence ID" value="HIW09968.1"/>
    <property type="molecule type" value="Genomic_DNA"/>
</dbReference>
<dbReference type="Proteomes" id="UP000823926">
    <property type="component" value="Unassembled WGS sequence"/>
</dbReference>
<reference evidence="14" key="1">
    <citation type="journal article" date="2021" name="PeerJ">
        <title>Extensive microbial diversity within the chicken gut microbiome revealed by metagenomics and culture.</title>
        <authorList>
            <person name="Gilroy R."/>
            <person name="Ravi A."/>
            <person name="Getino M."/>
            <person name="Pursley I."/>
            <person name="Horton D.L."/>
            <person name="Alikhan N.F."/>
            <person name="Baker D."/>
            <person name="Gharbi K."/>
            <person name="Hall N."/>
            <person name="Watson M."/>
            <person name="Adriaenssens E.M."/>
            <person name="Foster-Nyarko E."/>
            <person name="Jarju S."/>
            <person name="Secka A."/>
            <person name="Antonio M."/>
            <person name="Oren A."/>
            <person name="Chaudhuri R.R."/>
            <person name="La Ragione R."/>
            <person name="Hildebrand F."/>
            <person name="Pallen M.J."/>
        </authorList>
    </citation>
    <scope>NUCLEOTIDE SEQUENCE</scope>
    <source>
        <strain evidence="14">ChiBcec15-1070</strain>
    </source>
</reference>
<evidence type="ECO:0000313" key="14">
    <source>
        <dbReference type="EMBL" id="HIW09968.1"/>
    </source>
</evidence>
<evidence type="ECO:0000256" key="6">
    <source>
        <dbReference type="ARBA" id="ARBA00022538"/>
    </source>
</evidence>
<dbReference type="PIRSF" id="PIRSF006247">
    <property type="entry name" value="TrkH"/>
    <property type="match status" value="1"/>
</dbReference>
<comment type="caution">
    <text evidence="14">The sequence shown here is derived from an EMBL/GenBank/DDBJ whole genome shotgun (WGS) entry which is preliminary data.</text>
</comment>
<evidence type="ECO:0000256" key="2">
    <source>
        <dbReference type="ARBA" id="ARBA00009137"/>
    </source>
</evidence>
<evidence type="ECO:0000256" key="5">
    <source>
        <dbReference type="ARBA" id="ARBA00022519"/>
    </source>
</evidence>
<dbReference type="AlphaFoldDB" id="A0A9D1QBC2"/>
<feature type="transmembrane region" description="Helical" evidence="13">
    <location>
        <begin position="390"/>
        <end position="414"/>
    </location>
</feature>
<comment type="subcellular location">
    <subcellularLocation>
        <location evidence="1">Cell inner membrane</location>
        <topology evidence="1">Multi-pass membrane protein</topology>
    </subcellularLocation>
</comment>
<dbReference type="Pfam" id="PF02386">
    <property type="entry name" value="TrkH"/>
    <property type="match status" value="1"/>
</dbReference>
<evidence type="ECO:0000256" key="10">
    <source>
        <dbReference type="ARBA" id="ARBA00023065"/>
    </source>
</evidence>
<evidence type="ECO:0000256" key="8">
    <source>
        <dbReference type="ARBA" id="ARBA00022958"/>
    </source>
</evidence>
<feature type="transmembrane region" description="Helical" evidence="13">
    <location>
        <begin position="329"/>
        <end position="351"/>
    </location>
</feature>
<keyword evidence="7 13" id="KW-0812">Transmembrane</keyword>
<protein>
    <submittedName>
        <fullName evidence="14">TrkH family potassium uptake protein</fullName>
    </submittedName>
</protein>
<dbReference type="GO" id="GO:0015379">
    <property type="term" value="F:potassium:chloride symporter activity"/>
    <property type="evidence" value="ECO:0007669"/>
    <property type="project" value="InterPro"/>
</dbReference>
<gene>
    <name evidence="14" type="ORF">H9888_00565</name>
</gene>
<keyword evidence="12" id="KW-0479">Metal-binding</keyword>
<dbReference type="GO" id="GO:0005886">
    <property type="term" value="C:plasma membrane"/>
    <property type="evidence" value="ECO:0007669"/>
    <property type="project" value="UniProtKB-SubCell"/>
</dbReference>
<feature type="binding site" evidence="12">
    <location>
        <position position="110"/>
    </location>
    <ligand>
        <name>K(+)</name>
        <dbReference type="ChEBI" id="CHEBI:29103"/>
    </ligand>
</feature>
<feature type="transmembrane region" description="Helical" evidence="13">
    <location>
        <begin position="7"/>
        <end position="30"/>
    </location>
</feature>
<reference evidence="14" key="2">
    <citation type="submission" date="2021-04" db="EMBL/GenBank/DDBJ databases">
        <authorList>
            <person name="Gilroy R."/>
        </authorList>
    </citation>
    <scope>NUCLEOTIDE SEQUENCE</scope>
    <source>
        <strain evidence="14">ChiBcec15-1070</strain>
    </source>
</reference>
<feature type="binding site" evidence="12">
    <location>
        <position position="432"/>
    </location>
    <ligand>
        <name>K(+)</name>
        <dbReference type="ChEBI" id="CHEBI:29103"/>
    </ligand>
</feature>
<feature type="transmembrane region" description="Helical" evidence="13">
    <location>
        <begin position="36"/>
        <end position="58"/>
    </location>
</feature>
<evidence type="ECO:0000313" key="15">
    <source>
        <dbReference type="Proteomes" id="UP000823926"/>
    </source>
</evidence>
<keyword evidence="10" id="KW-0406">Ion transport</keyword>
<keyword evidence="11 13" id="KW-0472">Membrane</keyword>
<feature type="binding site" evidence="12">
    <location>
        <position position="316"/>
    </location>
    <ligand>
        <name>K(+)</name>
        <dbReference type="ChEBI" id="CHEBI:29103"/>
    </ligand>
</feature>
<comment type="similarity">
    <text evidence="2">Belongs to the TrkH potassium transport family.</text>
</comment>
<name>A0A9D1QBC2_9BACT</name>
<keyword evidence="6" id="KW-0633">Potassium transport</keyword>
<feature type="transmembrane region" description="Helical" evidence="13">
    <location>
        <begin position="238"/>
        <end position="258"/>
    </location>
</feature>
<keyword evidence="8 12" id="KW-0630">Potassium</keyword>
<dbReference type="PANTHER" id="PTHR32024">
    <property type="entry name" value="TRK SYSTEM POTASSIUM UPTAKE PROTEIN TRKG-RELATED"/>
    <property type="match status" value="1"/>
</dbReference>
<evidence type="ECO:0000256" key="13">
    <source>
        <dbReference type="SAM" id="Phobius"/>
    </source>
</evidence>
<evidence type="ECO:0000256" key="12">
    <source>
        <dbReference type="PIRSR" id="PIRSR006247-1"/>
    </source>
</evidence>
<dbReference type="PANTHER" id="PTHR32024:SF2">
    <property type="entry name" value="TRK SYSTEM POTASSIUM UPTAKE PROTEIN TRKG-RELATED"/>
    <property type="match status" value="1"/>
</dbReference>
<proteinExistence type="inferred from homology"/>
<evidence type="ECO:0000256" key="1">
    <source>
        <dbReference type="ARBA" id="ARBA00004429"/>
    </source>
</evidence>